<comment type="caution">
    <text evidence="3">The sequence shown here is derived from an EMBL/GenBank/DDBJ whole genome shotgun (WGS) entry which is preliminary data.</text>
</comment>
<dbReference type="Proteomes" id="UP000823674">
    <property type="component" value="Chromosome A09"/>
</dbReference>
<dbReference type="EMBL" id="JADBGQ010000008">
    <property type="protein sequence ID" value="KAG5387114.1"/>
    <property type="molecule type" value="Genomic_DNA"/>
</dbReference>
<dbReference type="PANTHER" id="PTHR33373">
    <property type="entry name" value="OS07G0479600 PROTEIN"/>
    <property type="match status" value="1"/>
</dbReference>
<feature type="region of interest" description="Disordered" evidence="1">
    <location>
        <begin position="296"/>
        <end position="316"/>
    </location>
</feature>
<dbReference type="PROSITE" id="PS51257">
    <property type="entry name" value="PROKAR_LIPOPROTEIN"/>
    <property type="match status" value="1"/>
</dbReference>
<evidence type="ECO:0000256" key="1">
    <source>
        <dbReference type="SAM" id="MobiDB-lite"/>
    </source>
</evidence>
<evidence type="ECO:0000313" key="3">
    <source>
        <dbReference type="EMBL" id="KAG5387114.1"/>
    </source>
</evidence>
<evidence type="ECO:0000313" key="4">
    <source>
        <dbReference type="Proteomes" id="UP000823674"/>
    </source>
</evidence>
<feature type="compositionally biased region" description="Low complexity" evidence="1">
    <location>
        <begin position="335"/>
        <end position="350"/>
    </location>
</feature>
<gene>
    <name evidence="3" type="primary">A09p075350.1_BraROA</name>
    <name evidence="3" type="ORF">IGI04_038584</name>
</gene>
<protein>
    <recommendedName>
        <fullName evidence="2">Gag1-like clamp domain-containing protein</fullName>
    </recommendedName>
</protein>
<feature type="region of interest" description="Disordered" evidence="1">
    <location>
        <begin position="332"/>
        <end position="359"/>
    </location>
</feature>
<dbReference type="Pfam" id="PF13259">
    <property type="entry name" value="clamp_Gag1-like"/>
    <property type="match status" value="1"/>
</dbReference>
<reference evidence="3 4" key="1">
    <citation type="submission" date="2021-03" db="EMBL/GenBank/DDBJ databases">
        <authorList>
            <person name="King G.J."/>
            <person name="Bancroft I."/>
            <person name="Baten A."/>
            <person name="Bloomfield J."/>
            <person name="Borpatragohain P."/>
            <person name="He Z."/>
            <person name="Irish N."/>
            <person name="Irwin J."/>
            <person name="Liu K."/>
            <person name="Mauleon R.P."/>
            <person name="Moore J."/>
            <person name="Morris R."/>
            <person name="Ostergaard L."/>
            <person name="Wang B."/>
            <person name="Wells R."/>
        </authorList>
    </citation>
    <scope>NUCLEOTIDE SEQUENCE [LARGE SCALE GENOMIC DNA]</scope>
    <source>
        <strain evidence="3">R-o-18</strain>
        <tissue evidence="3">Leaf</tissue>
    </source>
</reference>
<dbReference type="InterPro" id="IPR025124">
    <property type="entry name" value="Gag1-like_clamp"/>
</dbReference>
<accession>A0ABQ7LKN9</accession>
<name>A0ABQ7LKN9_BRACM</name>
<dbReference type="PANTHER" id="PTHR33373:SF30">
    <property type="entry name" value="DUF4050 FAMILY PROTEIN"/>
    <property type="match status" value="1"/>
</dbReference>
<feature type="domain" description="Gag1-like clamp" evidence="2">
    <location>
        <begin position="325"/>
        <end position="435"/>
    </location>
</feature>
<evidence type="ECO:0000259" key="2">
    <source>
        <dbReference type="Pfam" id="PF13259"/>
    </source>
</evidence>
<organism evidence="3 4">
    <name type="scientific">Brassica rapa subsp. trilocularis</name>
    <dbReference type="NCBI Taxonomy" id="1813537"/>
    <lineage>
        <taxon>Eukaryota</taxon>
        <taxon>Viridiplantae</taxon>
        <taxon>Streptophyta</taxon>
        <taxon>Embryophyta</taxon>
        <taxon>Tracheophyta</taxon>
        <taxon>Spermatophyta</taxon>
        <taxon>Magnoliopsida</taxon>
        <taxon>eudicotyledons</taxon>
        <taxon>Gunneridae</taxon>
        <taxon>Pentapetalae</taxon>
        <taxon>rosids</taxon>
        <taxon>malvids</taxon>
        <taxon>Brassicales</taxon>
        <taxon>Brassicaceae</taxon>
        <taxon>Brassiceae</taxon>
        <taxon>Brassica</taxon>
    </lineage>
</organism>
<keyword evidence="4" id="KW-1185">Reference proteome</keyword>
<sequence>MTGPTRSKPAREIFLTSSSLSFSSFSSSCASSDDDAAAIELNIEATSPTSRGKLLKASSRSGSEMSCLTHVTMQPAPSPPSKFRPGSPYDPERIPSSVFGKKAKDVNWSDDSLFSLRMSNYEGFRQSNLMPGDVLMPGEFLAYSPSLKVNPEDVEDEMVKKKKTTSEETNNIHGEMSLSPTPSAYSYPSSFAQLYQAPPQSSKAQSIPLPGFQSANVTYVAATDGRNVAAAVANEFFILHLQGADHDKPSIMTLKKAADFRKKETTKNLELADLFELLGQSMGGCVACYRERSRATETLKDPPPPPFNNNSTAPNVSEDFWSTSTVDMDNITFPSQGSISSSNQTSDSQSAARNSNAPPEFVNQGLLLWNQTRERWVGKERASNSPERKQGAKINWNAASYDSLLGSNKLFPQPIPLSEIVDFLVEVWEQDGLYD</sequence>
<proteinExistence type="predicted"/>
<feature type="region of interest" description="Disordered" evidence="1">
    <location>
        <begin position="71"/>
        <end position="92"/>
    </location>
</feature>